<dbReference type="PROSITE" id="PS00216">
    <property type="entry name" value="SUGAR_TRANSPORT_1"/>
    <property type="match status" value="1"/>
</dbReference>
<dbReference type="OrthoDB" id="7375466at2"/>
<dbReference type="AlphaFoldDB" id="A0A1H5Q5Q6"/>
<dbReference type="PANTHER" id="PTHR42718">
    <property type="entry name" value="MAJOR FACILITATOR SUPERFAMILY MULTIDRUG TRANSPORTER MFSC"/>
    <property type="match status" value="1"/>
</dbReference>
<feature type="region of interest" description="Disordered" evidence="5">
    <location>
        <begin position="457"/>
        <end position="477"/>
    </location>
</feature>
<keyword evidence="9" id="KW-1185">Reference proteome</keyword>
<dbReference type="InterPro" id="IPR011701">
    <property type="entry name" value="MFS"/>
</dbReference>
<dbReference type="Pfam" id="PF07690">
    <property type="entry name" value="MFS_1"/>
    <property type="match status" value="1"/>
</dbReference>
<protein>
    <submittedName>
        <fullName evidence="8">Drug resistance transporter, EmrB/QacA subfamily</fullName>
    </submittedName>
</protein>
<evidence type="ECO:0000256" key="3">
    <source>
        <dbReference type="ARBA" id="ARBA00022989"/>
    </source>
</evidence>
<dbReference type="STRING" id="218821.SAMN05421837_101518"/>
<dbReference type="SUPFAM" id="SSF103473">
    <property type="entry name" value="MFS general substrate transporter"/>
    <property type="match status" value="1"/>
</dbReference>
<dbReference type="CDD" id="cd17321">
    <property type="entry name" value="MFS_MMR_MDR_like"/>
    <property type="match status" value="1"/>
</dbReference>
<feature type="transmembrane region" description="Helical" evidence="6">
    <location>
        <begin position="400"/>
        <end position="417"/>
    </location>
</feature>
<keyword evidence="4 6" id="KW-0472">Membrane</keyword>
<dbReference type="Gene3D" id="1.20.1250.20">
    <property type="entry name" value="MFS general substrate transporter like domains"/>
    <property type="match status" value="1"/>
</dbReference>
<organism evidence="8 9">
    <name type="scientific">Amycolatopsis pretoriensis</name>
    <dbReference type="NCBI Taxonomy" id="218821"/>
    <lineage>
        <taxon>Bacteria</taxon>
        <taxon>Bacillati</taxon>
        <taxon>Actinomycetota</taxon>
        <taxon>Actinomycetes</taxon>
        <taxon>Pseudonocardiales</taxon>
        <taxon>Pseudonocardiaceae</taxon>
        <taxon>Amycolatopsis</taxon>
    </lineage>
</organism>
<dbReference type="EMBL" id="FNUJ01000001">
    <property type="protein sequence ID" value="SEF20748.1"/>
    <property type="molecule type" value="Genomic_DNA"/>
</dbReference>
<proteinExistence type="predicted"/>
<dbReference type="PANTHER" id="PTHR42718:SF48">
    <property type="entry name" value="CONSERVED TWO-DOMAIN MEMBRANE PROTEIN-RELATED"/>
    <property type="match status" value="1"/>
</dbReference>
<feature type="transmembrane region" description="Helical" evidence="6">
    <location>
        <begin position="103"/>
        <end position="125"/>
    </location>
</feature>
<feature type="transmembrane region" description="Helical" evidence="6">
    <location>
        <begin position="367"/>
        <end position="388"/>
    </location>
</feature>
<feature type="transmembrane region" description="Helical" evidence="6">
    <location>
        <begin position="12"/>
        <end position="33"/>
    </location>
</feature>
<feature type="transmembrane region" description="Helical" evidence="6">
    <location>
        <begin position="45"/>
        <end position="66"/>
    </location>
</feature>
<dbReference type="GO" id="GO:0005886">
    <property type="term" value="C:plasma membrane"/>
    <property type="evidence" value="ECO:0007669"/>
    <property type="project" value="UniProtKB-SubCell"/>
</dbReference>
<dbReference type="InterPro" id="IPR020846">
    <property type="entry name" value="MFS_dom"/>
</dbReference>
<evidence type="ECO:0000256" key="4">
    <source>
        <dbReference type="ARBA" id="ARBA00023136"/>
    </source>
</evidence>
<evidence type="ECO:0000259" key="7">
    <source>
        <dbReference type="PROSITE" id="PS50850"/>
    </source>
</evidence>
<feature type="transmembrane region" description="Helical" evidence="6">
    <location>
        <begin position="330"/>
        <end position="347"/>
    </location>
</feature>
<keyword evidence="2 6" id="KW-0812">Transmembrane</keyword>
<dbReference type="GO" id="GO:0022857">
    <property type="term" value="F:transmembrane transporter activity"/>
    <property type="evidence" value="ECO:0007669"/>
    <property type="project" value="InterPro"/>
</dbReference>
<dbReference type="PRINTS" id="PR01036">
    <property type="entry name" value="TCRTETB"/>
</dbReference>
<feature type="transmembrane region" description="Helical" evidence="6">
    <location>
        <begin position="296"/>
        <end position="318"/>
    </location>
</feature>
<keyword evidence="3 6" id="KW-1133">Transmembrane helix</keyword>
<evidence type="ECO:0000256" key="2">
    <source>
        <dbReference type="ARBA" id="ARBA00022692"/>
    </source>
</evidence>
<dbReference type="Gene3D" id="1.20.1720.10">
    <property type="entry name" value="Multidrug resistance protein D"/>
    <property type="match status" value="1"/>
</dbReference>
<feature type="transmembrane region" description="Helical" evidence="6">
    <location>
        <begin position="137"/>
        <end position="159"/>
    </location>
</feature>
<feature type="transmembrane region" description="Helical" evidence="6">
    <location>
        <begin position="429"/>
        <end position="448"/>
    </location>
</feature>
<feature type="transmembrane region" description="Helical" evidence="6">
    <location>
        <begin position="197"/>
        <end position="216"/>
    </location>
</feature>
<feature type="transmembrane region" description="Helical" evidence="6">
    <location>
        <begin position="264"/>
        <end position="290"/>
    </location>
</feature>
<sequence length="477" mass="48624">MTDTAPKPGLVLLVVSTAAFLASLDTFIVTIAFPGIRAAFPGDGLATLSWVLNGYTVLFAACLAPAGRLADRYGRKRLFLLGVAVFTLASAACAVAPSIPLLVAFRAVQAVGAALVMPTSLALLLTAFPAHRRPMAVGVWASVGAAAAALGPPVGGLLVEASWRWVFLVNLPICALTLLAGPRVLRESRDTTTGVPDLLGAAGLLAGVGALAYALVEAPERGWTAKPVLLAFAIAVVALAWVPVRSARHAVPVLDLPALRVPTLWLACVTTGVFAAGFAAMLFGNVLFLTSVWHDSILVAGLSLAPGPLMVVPVSILGGRFVHRFGPGPVVALGGVSFGAGALIWLLRMGSTPDYAASMLPGQLLTGIGVGLILPSLSGVVGTVLHPARWGAGSSMVNTTRQIGTVLGTAVLVAIFAGTPDLTDFRHGWLLVVATAVATGAGGLAIAARRRTDHYVEPQAASSAASPSPILSTGIEP</sequence>
<gene>
    <name evidence="8" type="ORF">SAMN05421837_101518</name>
</gene>
<feature type="domain" description="Major facilitator superfamily (MFS) profile" evidence="7">
    <location>
        <begin position="11"/>
        <end position="453"/>
    </location>
</feature>
<dbReference type="InterPro" id="IPR036259">
    <property type="entry name" value="MFS_trans_sf"/>
</dbReference>
<dbReference type="Proteomes" id="UP000198878">
    <property type="component" value="Unassembled WGS sequence"/>
</dbReference>
<comment type="subcellular location">
    <subcellularLocation>
        <location evidence="1">Cell membrane</location>
        <topology evidence="1">Multi-pass membrane protein</topology>
    </subcellularLocation>
</comment>
<dbReference type="PROSITE" id="PS50850">
    <property type="entry name" value="MFS"/>
    <property type="match status" value="1"/>
</dbReference>
<feature type="transmembrane region" description="Helical" evidence="6">
    <location>
        <begin position="78"/>
        <end position="97"/>
    </location>
</feature>
<feature type="transmembrane region" description="Helical" evidence="6">
    <location>
        <begin position="165"/>
        <end position="185"/>
    </location>
</feature>
<feature type="transmembrane region" description="Helical" evidence="6">
    <location>
        <begin position="228"/>
        <end position="244"/>
    </location>
</feature>
<evidence type="ECO:0000313" key="8">
    <source>
        <dbReference type="EMBL" id="SEF20748.1"/>
    </source>
</evidence>
<reference evidence="9" key="1">
    <citation type="submission" date="2016-10" db="EMBL/GenBank/DDBJ databases">
        <authorList>
            <person name="Varghese N."/>
            <person name="Submissions S."/>
        </authorList>
    </citation>
    <scope>NUCLEOTIDE SEQUENCE [LARGE SCALE GENOMIC DNA]</scope>
    <source>
        <strain evidence="9">DSM 44654</strain>
    </source>
</reference>
<dbReference type="InterPro" id="IPR005829">
    <property type="entry name" value="Sugar_transporter_CS"/>
</dbReference>
<dbReference type="RefSeq" id="WP_086684270.1">
    <property type="nucleotide sequence ID" value="NZ_FNUJ01000001.1"/>
</dbReference>
<evidence type="ECO:0000256" key="5">
    <source>
        <dbReference type="SAM" id="MobiDB-lite"/>
    </source>
</evidence>
<evidence type="ECO:0000256" key="6">
    <source>
        <dbReference type="SAM" id="Phobius"/>
    </source>
</evidence>
<feature type="compositionally biased region" description="Low complexity" evidence="5">
    <location>
        <begin position="460"/>
        <end position="469"/>
    </location>
</feature>
<evidence type="ECO:0000256" key="1">
    <source>
        <dbReference type="ARBA" id="ARBA00004651"/>
    </source>
</evidence>
<accession>A0A1H5Q5Q6</accession>
<name>A0A1H5Q5Q6_9PSEU</name>
<evidence type="ECO:0000313" key="9">
    <source>
        <dbReference type="Proteomes" id="UP000198878"/>
    </source>
</evidence>